<dbReference type="AlphaFoldDB" id="A0A9W8N9L0"/>
<evidence type="ECO:0000256" key="2">
    <source>
        <dbReference type="ARBA" id="ARBA00022750"/>
    </source>
</evidence>
<evidence type="ECO:0000256" key="1">
    <source>
        <dbReference type="ARBA" id="ARBA00007447"/>
    </source>
</evidence>
<evidence type="ECO:0000256" key="4">
    <source>
        <dbReference type="RuleBase" id="RU000454"/>
    </source>
</evidence>
<dbReference type="PRINTS" id="PR00792">
    <property type="entry name" value="PEPSIN"/>
</dbReference>
<dbReference type="InterPro" id="IPR001461">
    <property type="entry name" value="Aspartic_peptidase_A1"/>
</dbReference>
<dbReference type="VEuPathDB" id="FungiDB:F4678DRAFT_200025"/>
<gene>
    <name evidence="7" type="ORF">NPX13_g7825</name>
</gene>
<dbReference type="InterPro" id="IPR033121">
    <property type="entry name" value="PEPTIDASE_A1"/>
</dbReference>
<feature type="domain" description="Peptidase A1" evidence="6">
    <location>
        <begin position="112"/>
        <end position="433"/>
    </location>
</feature>
<evidence type="ECO:0000313" key="7">
    <source>
        <dbReference type="EMBL" id="KAJ3564483.1"/>
    </source>
</evidence>
<feature type="region of interest" description="Disordered" evidence="5">
    <location>
        <begin position="449"/>
        <end position="530"/>
    </location>
</feature>
<feature type="compositionally biased region" description="Low complexity" evidence="5">
    <location>
        <begin position="508"/>
        <end position="520"/>
    </location>
</feature>
<feature type="compositionally biased region" description="Pro residues" evidence="5">
    <location>
        <begin position="491"/>
        <end position="507"/>
    </location>
</feature>
<organism evidence="7 8">
    <name type="scientific">Xylaria arbuscula</name>
    <dbReference type="NCBI Taxonomy" id="114810"/>
    <lineage>
        <taxon>Eukaryota</taxon>
        <taxon>Fungi</taxon>
        <taxon>Dikarya</taxon>
        <taxon>Ascomycota</taxon>
        <taxon>Pezizomycotina</taxon>
        <taxon>Sordariomycetes</taxon>
        <taxon>Xylariomycetidae</taxon>
        <taxon>Xylariales</taxon>
        <taxon>Xylariaceae</taxon>
        <taxon>Xylaria</taxon>
    </lineage>
</organism>
<dbReference type="EMBL" id="JANPWZ010001611">
    <property type="protein sequence ID" value="KAJ3564483.1"/>
    <property type="molecule type" value="Genomic_DNA"/>
</dbReference>
<dbReference type="PROSITE" id="PS00141">
    <property type="entry name" value="ASP_PROTEASE"/>
    <property type="match status" value="1"/>
</dbReference>
<dbReference type="InterPro" id="IPR001969">
    <property type="entry name" value="Aspartic_peptidase_AS"/>
</dbReference>
<dbReference type="Gene3D" id="2.40.70.10">
    <property type="entry name" value="Acid Proteases"/>
    <property type="match status" value="2"/>
</dbReference>
<dbReference type="CDD" id="cd05471">
    <property type="entry name" value="pepsin_like"/>
    <property type="match status" value="1"/>
</dbReference>
<dbReference type="Pfam" id="PF00026">
    <property type="entry name" value="Asp"/>
    <property type="match status" value="1"/>
</dbReference>
<feature type="active site" evidence="3">
    <location>
        <position position="134"/>
    </location>
</feature>
<keyword evidence="4" id="KW-0378">Hydrolase</keyword>
<comment type="caution">
    <text evidence="7">The sequence shown here is derived from an EMBL/GenBank/DDBJ whole genome shotgun (WGS) entry which is preliminary data.</text>
</comment>
<dbReference type="Proteomes" id="UP001148614">
    <property type="component" value="Unassembled WGS sequence"/>
</dbReference>
<evidence type="ECO:0000259" key="6">
    <source>
        <dbReference type="PROSITE" id="PS51767"/>
    </source>
</evidence>
<keyword evidence="2 4" id="KW-0064">Aspartyl protease</keyword>
<keyword evidence="4" id="KW-0645">Protease</keyword>
<dbReference type="SUPFAM" id="SSF50630">
    <property type="entry name" value="Acid proteases"/>
    <property type="match status" value="1"/>
</dbReference>
<evidence type="ECO:0000256" key="3">
    <source>
        <dbReference type="PIRSR" id="PIRSR601461-1"/>
    </source>
</evidence>
<feature type="compositionally biased region" description="Low complexity" evidence="5">
    <location>
        <begin position="452"/>
        <end position="468"/>
    </location>
</feature>
<feature type="active site" evidence="3">
    <location>
        <position position="326"/>
    </location>
</feature>
<sequence length="652" mass="68025">MSSGLDTFMSSPLARLSNSTMWRVATVLVVVSSILVPQATATFITALNTTSTKPVTQTIGVDVSSLNRHSGGSGSQPLAIPLKRIDHRGVATPSLGRRFFKTDILGVFGAAYLAEMTIGTSRDGKKQVVDLLIDTGSFEMWVNPTCSKSNVPEFCEAFGHYDPKLSSTSQRLNGQFTIKYGSGSVAGDYYKDDIYISGTKVEAQQFGVANSSELVWFGILGLAHGQGNGFINYPVLVDSLTSKKIVTTRLFSVDLGKQPSPGGAVTGELVFGGVDTNKYSGLLKKVLTDPGDAHYKVKLNTLAHRTPGAAVATPFLDALPVDVIVDSGTTLSLLPEPIVSKLAAQFPGAQADGAGGYKVDCKYQSQDGSVDFGFLSQSGPVTINVAYRDFIWNSGGDCFLGVWSIAFDQTNNALFMSNYISCGNGQSNLVTVPAGPDAAGNIPGSCNIAGRPAASPSPSSSETPATFPGGTPSDTAIPTAASSLGGTVNPVTPPVVTNPPSTSPAPTTPGSSDSDPDAAAQRIPSGGGGVTVTETITRAVVHTVAGCPETVIDCPYRNKVSTRIETVVTTYCPGHDDDDTAAATATAGTTSVPVKTLVVVDVGNGNEYPVQPQQPQQQGQYEKQQQKIQEQVDVQVQVVQVQQAGERAGAQE</sequence>
<dbReference type="PANTHER" id="PTHR47966:SF65">
    <property type="entry name" value="ASPARTIC-TYPE ENDOPEPTIDASE"/>
    <property type="match status" value="1"/>
</dbReference>
<accession>A0A9W8N9L0</accession>
<proteinExistence type="inferred from homology"/>
<feature type="compositionally biased region" description="Polar residues" evidence="5">
    <location>
        <begin position="472"/>
        <end position="484"/>
    </location>
</feature>
<comment type="similarity">
    <text evidence="1 4">Belongs to the peptidase A1 family.</text>
</comment>
<keyword evidence="8" id="KW-1185">Reference proteome</keyword>
<name>A0A9W8N9L0_9PEZI</name>
<evidence type="ECO:0000256" key="5">
    <source>
        <dbReference type="SAM" id="MobiDB-lite"/>
    </source>
</evidence>
<dbReference type="GO" id="GO:0006508">
    <property type="term" value="P:proteolysis"/>
    <property type="evidence" value="ECO:0007669"/>
    <property type="project" value="UniProtKB-KW"/>
</dbReference>
<evidence type="ECO:0000313" key="8">
    <source>
        <dbReference type="Proteomes" id="UP001148614"/>
    </source>
</evidence>
<dbReference type="PROSITE" id="PS51767">
    <property type="entry name" value="PEPTIDASE_A1"/>
    <property type="match status" value="1"/>
</dbReference>
<dbReference type="InterPro" id="IPR034164">
    <property type="entry name" value="Pepsin-like_dom"/>
</dbReference>
<dbReference type="PANTHER" id="PTHR47966">
    <property type="entry name" value="BETA-SITE APP-CLEAVING ENZYME, ISOFORM A-RELATED"/>
    <property type="match status" value="1"/>
</dbReference>
<dbReference type="GO" id="GO:0004190">
    <property type="term" value="F:aspartic-type endopeptidase activity"/>
    <property type="evidence" value="ECO:0007669"/>
    <property type="project" value="UniProtKB-KW"/>
</dbReference>
<protein>
    <recommendedName>
        <fullName evidence="6">Peptidase A1 domain-containing protein</fullName>
    </recommendedName>
</protein>
<dbReference type="InterPro" id="IPR021109">
    <property type="entry name" value="Peptidase_aspartic_dom_sf"/>
</dbReference>
<reference evidence="7" key="1">
    <citation type="submission" date="2022-07" db="EMBL/GenBank/DDBJ databases">
        <title>Genome Sequence of Xylaria arbuscula.</title>
        <authorList>
            <person name="Buettner E."/>
        </authorList>
    </citation>
    <scope>NUCLEOTIDE SEQUENCE</scope>
    <source>
        <strain evidence="7">VT107</strain>
    </source>
</reference>